<accession>A0A942T6S4</accession>
<proteinExistence type="predicted"/>
<organism evidence="1">
    <name type="scientific">Neobacillus citreus</name>
    <dbReference type="NCBI Taxonomy" id="2833578"/>
    <lineage>
        <taxon>Bacteria</taxon>
        <taxon>Bacillati</taxon>
        <taxon>Bacillota</taxon>
        <taxon>Bacilli</taxon>
        <taxon>Bacillales</taxon>
        <taxon>Bacillaceae</taxon>
        <taxon>Neobacillus</taxon>
    </lineage>
</organism>
<name>A0A942T6S4_9BACI</name>
<keyword evidence="3" id="KW-1185">Reference proteome</keyword>
<dbReference type="Proteomes" id="UP000677265">
    <property type="component" value="Unassembled WGS sequence"/>
</dbReference>
<reference evidence="1" key="1">
    <citation type="submission" date="2021-05" db="EMBL/GenBank/DDBJ databases">
        <title>Novel Bacillus species.</title>
        <authorList>
            <person name="Liu G."/>
        </authorList>
    </citation>
    <scope>NUCLEOTIDE SEQUENCE</scope>
    <source>
        <strain evidence="1 3">FJAT-50051</strain>
    </source>
</reference>
<evidence type="ECO:0000313" key="1">
    <source>
        <dbReference type="EMBL" id="MBS4186101.1"/>
    </source>
</evidence>
<dbReference type="EMBL" id="JAGYPE020000003">
    <property type="protein sequence ID" value="MCH6264475.1"/>
    <property type="molecule type" value="Genomic_DNA"/>
</dbReference>
<comment type="caution">
    <text evidence="1">The sequence shown here is derived from an EMBL/GenBank/DDBJ whole genome shotgun (WGS) entry which is preliminary data.</text>
</comment>
<protein>
    <submittedName>
        <fullName evidence="1">Uncharacterized protein</fullName>
    </submittedName>
</protein>
<evidence type="ECO:0000313" key="2">
    <source>
        <dbReference type="EMBL" id="MCH6264475.1"/>
    </source>
</evidence>
<dbReference type="RefSeq" id="WP_213145897.1">
    <property type="nucleotide sequence ID" value="NZ_JAGYPE020000003.1"/>
</dbReference>
<dbReference type="EMBL" id="JAGYPE010000006">
    <property type="protein sequence ID" value="MBS4186101.1"/>
    <property type="molecule type" value="Genomic_DNA"/>
</dbReference>
<evidence type="ECO:0000313" key="3">
    <source>
        <dbReference type="Proteomes" id="UP000677265"/>
    </source>
</evidence>
<sequence>MSIEVLSKNTADIFNAIIREPNWDKVELQEGIRKIFLQARDSVGSPEEYLESLLVNVTLQYAYTNTAVSFLMECIEEEKFLSHESFQSTLVNVPNQVKESNFIAENMPRFKELVYQGSTIEEQVPHAESVYFQTKLVNDLLIGFIGIFLEPNNRNYMENYLEYSSQVVVDAVMNYCQAYSNHILEEINSMNSTQ</sequence>
<gene>
    <name evidence="2" type="ORF">KHB02_002890</name>
    <name evidence="1" type="ORF">KHB02_32420</name>
</gene>
<dbReference type="AlphaFoldDB" id="A0A942T6S4"/>